<feature type="region of interest" description="Disordered" evidence="1">
    <location>
        <begin position="675"/>
        <end position="719"/>
    </location>
</feature>
<feature type="region of interest" description="Disordered" evidence="1">
    <location>
        <begin position="269"/>
        <end position="291"/>
    </location>
</feature>
<feature type="compositionally biased region" description="Pro residues" evidence="1">
    <location>
        <begin position="889"/>
        <end position="916"/>
    </location>
</feature>
<comment type="caution">
    <text evidence="2">The sequence shown here is derived from an EMBL/GenBank/DDBJ whole genome shotgun (WGS) entry which is preliminary data.</text>
</comment>
<dbReference type="InterPro" id="IPR001830">
    <property type="entry name" value="Glyco_trans_20"/>
</dbReference>
<feature type="compositionally biased region" description="Low complexity" evidence="1">
    <location>
        <begin position="614"/>
        <end position="633"/>
    </location>
</feature>
<feature type="compositionally biased region" description="Gly residues" evidence="1">
    <location>
        <begin position="338"/>
        <end position="366"/>
    </location>
</feature>
<feature type="compositionally biased region" description="Low complexity" evidence="1">
    <location>
        <begin position="105"/>
        <end position="124"/>
    </location>
</feature>
<name>A0A2J8ABW7_9CHLO</name>
<dbReference type="Gene3D" id="3.40.50.2000">
    <property type="entry name" value="Glycogen Phosphorylase B"/>
    <property type="match status" value="2"/>
</dbReference>
<dbReference type="GO" id="GO:0004805">
    <property type="term" value="F:trehalose-phosphatase activity"/>
    <property type="evidence" value="ECO:0007669"/>
    <property type="project" value="TreeGrafter"/>
</dbReference>
<accession>A0A2J8ABW7</accession>
<feature type="compositionally biased region" description="Acidic residues" evidence="1">
    <location>
        <begin position="76"/>
        <end position="90"/>
    </location>
</feature>
<dbReference type="GO" id="GO:0005829">
    <property type="term" value="C:cytosol"/>
    <property type="evidence" value="ECO:0007669"/>
    <property type="project" value="TreeGrafter"/>
</dbReference>
<feature type="region of interest" description="Disordered" evidence="1">
    <location>
        <begin position="889"/>
        <end position="958"/>
    </location>
</feature>
<dbReference type="SUPFAM" id="SSF53756">
    <property type="entry name" value="UDP-Glycosyltransferase/glycogen phosphorylase"/>
    <property type="match status" value="1"/>
</dbReference>
<feature type="region of interest" description="Disordered" evidence="1">
    <location>
        <begin position="588"/>
        <end position="633"/>
    </location>
</feature>
<feature type="compositionally biased region" description="Pro residues" evidence="1">
    <location>
        <begin position="1"/>
        <end position="44"/>
    </location>
</feature>
<feature type="region of interest" description="Disordered" evidence="1">
    <location>
        <begin position="1"/>
        <end position="133"/>
    </location>
</feature>
<feature type="compositionally biased region" description="Pro residues" evidence="1">
    <location>
        <begin position="687"/>
        <end position="700"/>
    </location>
</feature>
<dbReference type="OrthoDB" id="755951at2759"/>
<feature type="compositionally biased region" description="Pro residues" evidence="1">
    <location>
        <begin position="269"/>
        <end position="282"/>
    </location>
</feature>
<keyword evidence="3" id="KW-1185">Reference proteome</keyword>
<evidence type="ECO:0000256" key="1">
    <source>
        <dbReference type="SAM" id="MobiDB-lite"/>
    </source>
</evidence>
<gene>
    <name evidence="2" type="ORF">TSOC_003316</name>
</gene>
<sequence length="987" mass="99272">MAEPPPPPLQVPPLPPPPSPDTLLSPPPPPLSPHMCLPPSPPPGAAAAAAAAAAANANAGASTAGALPPTACAEGSGDDGTETDSTDQQDVDISPFVQNHHHHQQQQQQPEQPQPQEQPWGQQEQEVDMLGRSPSLLAATRVARLLEQRLRRALSVSGASGNGGGGDRGGDGIGRPPATAQAGWGPEAAAVATAAAGTAAAPPPLAAALEVPREEAAAEAGVEAGGSGQAASYGALDVTAAARAADTAGSAEAAGRAAAAAAATAAPAPAPAVPLSPRPPPAGAEAAGPSNAQPLPFRLVVVANRLPVTCERDGEGSWQLRAANGLFATAVVAEHHPGGNGNGKRSGGNGDGGGNDGGGGRRGSGDGGGGDVVWIHDYQLMLLPLLLKRRVPQLDVKTVVRAYRASGGGSGGRPARRLLVLGLSALLATSRAEAARGPFAKGHPPAGRAALLPGGAHVEPRILRAVYALCEVVGGVEYAGRLTRVCTFPIGIETDLFRSAVSSPEVRAQLAALKAGFKGRKASGLAGAVQKGWTTVKCCRVLLGVDRLDPVKGLPHKLLAFEQFLQEHPEWRDKVLLVQIAVPSRSDRTRWDGQTQQLRAWRQREEHAPPSPEAQPQQAQPQAQAQPRPAAAAARGLAPLGRRFSVTVGRAPSRAQYSLVSSTEVGDLLEALVRQGTQGPDGGSPSVSPPLLPPPLPSPRSLPRHLGASPSSARGSGGGGGYGSVYGGGGYGSYGLLPSLDVSRLDSVNSTEPLALDALLQYGSFMSYGGGGEAAAAEWEAAASASASPGSTAAGAPPLSPRPQLAGGPWPWQQGGAVGGAAAPAESTAVATAAAATAAVAARWPALSLGAAAGQAPPPYARPPYARLPRPLSLPLLLTSLQSALPLLLPPRLLPPPPSPQPPQPQPQPPQPPQPQLPTVSPFLSASREAESQQVSAASAAPASGGGGAAAARPTQQPLPLQGVDALLAALEAPGGLSQAGPSMERC</sequence>
<protein>
    <submittedName>
        <fullName evidence="2">Putative alpha,alpha-trehalose-phosphate synthase [UDP-forming] 2</fullName>
    </submittedName>
</protein>
<feature type="region of interest" description="Disordered" evidence="1">
    <location>
        <begin position="334"/>
        <end position="366"/>
    </location>
</feature>
<reference evidence="2 3" key="1">
    <citation type="journal article" date="2017" name="Mol. Biol. Evol.">
        <title>The 4-celled Tetrabaena socialis nuclear genome reveals the essential components for genetic control of cell number at the origin of multicellularity in the volvocine lineage.</title>
        <authorList>
            <person name="Featherston J."/>
            <person name="Arakaki Y."/>
            <person name="Hanschen E.R."/>
            <person name="Ferris P.J."/>
            <person name="Michod R.E."/>
            <person name="Olson B.J.S.C."/>
            <person name="Nozaki H."/>
            <person name="Durand P.M."/>
        </authorList>
    </citation>
    <scope>NUCLEOTIDE SEQUENCE [LARGE SCALE GENOMIC DNA]</scope>
    <source>
        <strain evidence="2 3">NIES-571</strain>
    </source>
</reference>
<feature type="region of interest" description="Disordered" evidence="1">
    <location>
        <begin position="787"/>
        <end position="820"/>
    </location>
</feature>
<feature type="compositionally biased region" description="Low complexity" evidence="1">
    <location>
        <begin position="701"/>
        <end position="714"/>
    </location>
</feature>
<dbReference type="GO" id="GO:0005992">
    <property type="term" value="P:trehalose biosynthetic process"/>
    <property type="evidence" value="ECO:0007669"/>
    <property type="project" value="InterPro"/>
</dbReference>
<feature type="compositionally biased region" description="Gly residues" evidence="1">
    <location>
        <begin position="160"/>
        <end position="173"/>
    </location>
</feature>
<dbReference type="PANTHER" id="PTHR10788:SF106">
    <property type="entry name" value="BCDNA.GH08860"/>
    <property type="match status" value="1"/>
</dbReference>
<feature type="compositionally biased region" description="Low complexity" evidence="1">
    <location>
        <begin position="45"/>
        <end position="66"/>
    </location>
</feature>
<dbReference type="EMBL" id="PGGS01000070">
    <property type="protein sequence ID" value="PNH10010.1"/>
    <property type="molecule type" value="Genomic_DNA"/>
</dbReference>
<evidence type="ECO:0000313" key="2">
    <source>
        <dbReference type="EMBL" id="PNH10010.1"/>
    </source>
</evidence>
<dbReference type="PANTHER" id="PTHR10788">
    <property type="entry name" value="TREHALOSE-6-PHOSPHATE SYNTHASE"/>
    <property type="match status" value="1"/>
</dbReference>
<dbReference type="Proteomes" id="UP000236333">
    <property type="component" value="Unassembled WGS sequence"/>
</dbReference>
<organism evidence="2 3">
    <name type="scientific">Tetrabaena socialis</name>
    <dbReference type="NCBI Taxonomy" id="47790"/>
    <lineage>
        <taxon>Eukaryota</taxon>
        <taxon>Viridiplantae</taxon>
        <taxon>Chlorophyta</taxon>
        <taxon>core chlorophytes</taxon>
        <taxon>Chlorophyceae</taxon>
        <taxon>CS clade</taxon>
        <taxon>Chlamydomonadales</taxon>
        <taxon>Tetrabaenaceae</taxon>
        <taxon>Tetrabaena</taxon>
    </lineage>
</organism>
<dbReference type="GO" id="GO:0003825">
    <property type="term" value="F:alpha,alpha-trehalose-phosphate synthase (UDP-forming) activity"/>
    <property type="evidence" value="ECO:0007669"/>
    <property type="project" value="TreeGrafter"/>
</dbReference>
<feature type="compositionally biased region" description="Low complexity" evidence="1">
    <location>
        <begin position="932"/>
        <end position="943"/>
    </location>
</feature>
<feature type="region of interest" description="Disordered" evidence="1">
    <location>
        <begin position="156"/>
        <end position="186"/>
    </location>
</feature>
<feature type="compositionally biased region" description="Low complexity" evidence="1">
    <location>
        <begin position="174"/>
        <end position="186"/>
    </location>
</feature>
<proteinExistence type="predicted"/>
<evidence type="ECO:0000313" key="3">
    <source>
        <dbReference type="Proteomes" id="UP000236333"/>
    </source>
</evidence>
<dbReference type="Pfam" id="PF00982">
    <property type="entry name" value="Glyco_transf_20"/>
    <property type="match status" value="1"/>
</dbReference>
<dbReference type="AlphaFoldDB" id="A0A2J8ABW7"/>